<sequence>MTFKIKAADLKRMEEGLDILSAERVRLGHAVGVFNEALVCARATLQAAVDDYNQKGRDVRADFENVHRALEKAYSERSEDWKDGEKGTAVKEWLDTLESFPENIVDVSLDEFIDELELEDLVGDDPRDDFKDVGQEPGEA</sequence>
<name>A0A158AGV3_9BURK</name>
<organism evidence="1 2">
    <name type="scientific">Caballeronia temeraria</name>
    <dbReference type="NCBI Taxonomy" id="1777137"/>
    <lineage>
        <taxon>Bacteria</taxon>
        <taxon>Pseudomonadati</taxon>
        <taxon>Pseudomonadota</taxon>
        <taxon>Betaproteobacteria</taxon>
        <taxon>Burkholderiales</taxon>
        <taxon>Burkholderiaceae</taxon>
        <taxon>Caballeronia</taxon>
    </lineage>
</organism>
<keyword evidence="2" id="KW-1185">Reference proteome</keyword>
<proteinExistence type="predicted"/>
<evidence type="ECO:0000313" key="2">
    <source>
        <dbReference type="Proteomes" id="UP000054624"/>
    </source>
</evidence>
<dbReference type="AlphaFoldDB" id="A0A158AGV3"/>
<reference evidence="2" key="1">
    <citation type="submission" date="2016-01" db="EMBL/GenBank/DDBJ databases">
        <authorList>
            <person name="Peeters Charlotte."/>
        </authorList>
    </citation>
    <scope>NUCLEOTIDE SEQUENCE [LARGE SCALE GENOMIC DNA]</scope>
</reference>
<gene>
    <name evidence="1" type="ORF">AWB76_02261</name>
</gene>
<dbReference type="EMBL" id="FCOI02000006">
    <property type="protein sequence ID" value="SAK56287.1"/>
    <property type="molecule type" value="Genomic_DNA"/>
</dbReference>
<accession>A0A158AGV3</accession>
<protein>
    <submittedName>
        <fullName evidence="1">Uncharacterized protein</fullName>
    </submittedName>
</protein>
<dbReference type="Proteomes" id="UP000054624">
    <property type="component" value="Unassembled WGS sequence"/>
</dbReference>
<evidence type="ECO:0000313" key="1">
    <source>
        <dbReference type="EMBL" id="SAK56287.1"/>
    </source>
</evidence>